<dbReference type="OrthoDB" id="4349954at2759"/>
<keyword evidence="2" id="KW-1185">Reference proteome</keyword>
<organism evidence="1 2">
    <name type="scientific">Bagarius yarrelli</name>
    <name type="common">Goonch</name>
    <name type="synonym">Bagrus yarrelli</name>
    <dbReference type="NCBI Taxonomy" id="175774"/>
    <lineage>
        <taxon>Eukaryota</taxon>
        <taxon>Metazoa</taxon>
        <taxon>Chordata</taxon>
        <taxon>Craniata</taxon>
        <taxon>Vertebrata</taxon>
        <taxon>Euteleostomi</taxon>
        <taxon>Actinopterygii</taxon>
        <taxon>Neopterygii</taxon>
        <taxon>Teleostei</taxon>
        <taxon>Ostariophysi</taxon>
        <taxon>Siluriformes</taxon>
        <taxon>Sisoridae</taxon>
        <taxon>Sisorinae</taxon>
        <taxon>Bagarius</taxon>
    </lineage>
</organism>
<dbReference type="EMBL" id="VCAZ01000016">
    <property type="protein sequence ID" value="TSK58196.1"/>
    <property type="molecule type" value="Genomic_DNA"/>
</dbReference>
<accession>A0A556TT44</accession>
<comment type="caution">
    <text evidence="1">The sequence shown here is derived from an EMBL/GenBank/DDBJ whole genome shotgun (WGS) entry which is preliminary data.</text>
</comment>
<reference evidence="1 2" key="1">
    <citation type="journal article" date="2019" name="Genome Biol. Evol.">
        <title>Whole-Genome Sequencing of the Giant Devil Catfish, Bagarius yarrelli.</title>
        <authorList>
            <person name="Jiang W."/>
            <person name="Lv Y."/>
            <person name="Cheng L."/>
            <person name="Yang K."/>
            <person name="Chao B."/>
            <person name="Wang X."/>
            <person name="Li Y."/>
            <person name="Pan X."/>
            <person name="You X."/>
            <person name="Zhang Y."/>
            <person name="Yang J."/>
            <person name="Li J."/>
            <person name="Zhang X."/>
            <person name="Liu S."/>
            <person name="Sun C."/>
            <person name="Yang J."/>
            <person name="Shi Q."/>
        </authorList>
    </citation>
    <scope>NUCLEOTIDE SEQUENCE [LARGE SCALE GENOMIC DNA]</scope>
    <source>
        <strain evidence="1">JWS20170419001</strain>
        <tissue evidence="1">Muscle</tissue>
    </source>
</reference>
<evidence type="ECO:0000313" key="1">
    <source>
        <dbReference type="EMBL" id="TSK58196.1"/>
    </source>
</evidence>
<dbReference type="Proteomes" id="UP000319801">
    <property type="component" value="Unassembled WGS sequence"/>
</dbReference>
<proteinExistence type="predicted"/>
<sequence length="88" mass="9721">MPRPFPEFGALDTRGLRAEFSALVTMASDGMILTNHDHQIRVGVLTGNIKAFSSLCEEKTPYLRRVGGEPRGCVLMLMLMLLLVDISD</sequence>
<dbReference type="AlphaFoldDB" id="A0A556TT44"/>
<gene>
    <name evidence="1" type="ORF">Baya_3844</name>
</gene>
<protein>
    <submittedName>
        <fullName evidence="1">Gephyrin</fullName>
    </submittedName>
</protein>
<name>A0A556TT44_BAGYA</name>
<evidence type="ECO:0000313" key="2">
    <source>
        <dbReference type="Proteomes" id="UP000319801"/>
    </source>
</evidence>